<keyword evidence="2" id="KW-1185">Reference proteome</keyword>
<name>W2UYQ6_9RICK</name>
<dbReference type="Proteomes" id="UP000018951">
    <property type="component" value="Unassembled WGS sequence"/>
</dbReference>
<sequence>MLKSILTDSFKSWSTHESQLVNHLFTNEKCKYFLADRAYNTNLLKDKLKSSNIEAVIPEKFTVCAKLFIILIFINHVT</sequence>
<evidence type="ECO:0000313" key="1">
    <source>
        <dbReference type="EMBL" id="ETO91069.1"/>
    </source>
</evidence>
<reference evidence="1 2" key="1">
    <citation type="journal article" date="2013" name="PLoS ONE">
        <title>Bacterial endosymbiosis in a chordate host: long-term co-evolution and conservation of secondary metabolism.</title>
        <authorList>
            <person name="Kwan J.C."/>
            <person name="Schmidt E.W."/>
        </authorList>
    </citation>
    <scope>NUCLEOTIDE SEQUENCE [LARGE SCALE GENOMIC DNA]</scope>
    <source>
        <strain evidence="2">L6</strain>
    </source>
</reference>
<proteinExistence type="predicted"/>
<gene>
    <name evidence="1" type="ORF">P857_144</name>
</gene>
<dbReference type="EMBL" id="AXCJ01000009">
    <property type="protein sequence ID" value="ETO91069.1"/>
    <property type="molecule type" value="Genomic_DNA"/>
</dbReference>
<comment type="caution">
    <text evidence="1">The sequence shown here is derived from an EMBL/GenBank/DDBJ whole genome shotgun (WGS) entry which is preliminary data.</text>
</comment>
<evidence type="ECO:0000313" key="2">
    <source>
        <dbReference type="Proteomes" id="UP000018951"/>
    </source>
</evidence>
<dbReference type="AlphaFoldDB" id="W2UYQ6"/>
<organism evidence="1 2">
    <name type="scientific">Candidatus Xenolissoclinum pacificiensis L6</name>
    <dbReference type="NCBI Taxonomy" id="1401685"/>
    <lineage>
        <taxon>Bacteria</taxon>
        <taxon>Pseudomonadati</taxon>
        <taxon>Pseudomonadota</taxon>
        <taxon>Alphaproteobacteria</taxon>
        <taxon>Rickettsiales</taxon>
        <taxon>Anaplasmataceae</taxon>
        <taxon>Candidatus Xenolissoclinum</taxon>
    </lineage>
</organism>
<protein>
    <submittedName>
        <fullName evidence="1">Uncharacterized protein</fullName>
    </submittedName>
</protein>
<accession>W2UYQ6</accession>